<feature type="transmembrane region" description="Helical" evidence="1">
    <location>
        <begin position="120"/>
        <end position="143"/>
    </location>
</feature>
<dbReference type="HOGENOM" id="CLU_099932_1_0_1"/>
<dbReference type="OMA" id="WRQGRVE"/>
<evidence type="ECO:0000313" key="3">
    <source>
        <dbReference type="Proteomes" id="UP000016931"/>
    </source>
</evidence>
<evidence type="ECO:0000313" key="2">
    <source>
        <dbReference type="EMBL" id="EMF08418.1"/>
    </source>
</evidence>
<name>M3BQP0_SPHMS</name>
<keyword evidence="1" id="KW-0812">Transmembrane</keyword>
<proteinExistence type="predicted"/>
<dbReference type="RefSeq" id="XP_016756539.1">
    <property type="nucleotide sequence ID" value="XM_016901668.1"/>
</dbReference>
<dbReference type="EMBL" id="KB456271">
    <property type="protein sequence ID" value="EMF08418.1"/>
    <property type="molecule type" value="Genomic_DNA"/>
</dbReference>
<keyword evidence="3" id="KW-1185">Reference proteome</keyword>
<keyword evidence="1" id="KW-0472">Membrane</keyword>
<organism evidence="2 3">
    <name type="scientific">Sphaerulina musiva (strain SO2202)</name>
    <name type="common">Poplar stem canker fungus</name>
    <name type="synonym">Septoria musiva</name>
    <dbReference type="NCBI Taxonomy" id="692275"/>
    <lineage>
        <taxon>Eukaryota</taxon>
        <taxon>Fungi</taxon>
        <taxon>Dikarya</taxon>
        <taxon>Ascomycota</taxon>
        <taxon>Pezizomycotina</taxon>
        <taxon>Dothideomycetes</taxon>
        <taxon>Dothideomycetidae</taxon>
        <taxon>Mycosphaerellales</taxon>
        <taxon>Mycosphaerellaceae</taxon>
        <taxon>Sphaerulina</taxon>
    </lineage>
</organism>
<dbReference type="eggNOG" id="ENOG502S3VI">
    <property type="taxonomic scope" value="Eukaryota"/>
</dbReference>
<dbReference type="Proteomes" id="UP000016931">
    <property type="component" value="Unassembled WGS sequence"/>
</dbReference>
<feature type="transmembrane region" description="Helical" evidence="1">
    <location>
        <begin position="51"/>
        <end position="71"/>
    </location>
</feature>
<sequence length="189" mass="21234">MAAARLRKTFRYPTDDDDVDEPEELDEEHQEKLIADLLAEDTAKNELYRKAFLSIPLLAVLVFCYTFIIASTARQRIIALGGVSSLACTAYILHFLPIIERPDRKGKKAVYKLEAEKGPLKKYLVVLNMGLAGLLVLAAGLSWRQGRVEDAWRESLPAIIMGLTMFARQQLAPLDVEELQKARYDLKGA</sequence>
<dbReference type="GeneID" id="27898805"/>
<accession>M3BQP0</accession>
<dbReference type="AlphaFoldDB" id="M3BQP0"/>
<dbReference type="OrthoDB" id="3358048at2759"/>
<reference evidence="2 3" key="1">
    <citation type="journal article" date="2012" name="PLoS Pathog.">
        <title>Diverse lifestyles and strategies of plant pathogenesis encoded in the genomes of eighteen Dothideomycetes fungi.</title>
        <authorList>
            <person name="Ohm R.A."/>
            <person name="Feau N."/>
            <person name="Henrissat B."/>
            <person name="Schoch C.L."/>
            <person name="Horwitz B.A."/>
            <person name="Barry K.W."/>
            <person name="Condon B.J."/>
            <person name="Copeland A.C."/>
            <person name="Dhillon B."/>
            <person name="Glaser F."/>
            <person name="Hesse C.N."/>
            <person name="Kosti I."/>
            <person name="LaButti K."/>
            <person name="Lindquist E.A."/>
            <person name="Lucas S."/>
            <person name="Salamov A.A."/>
            <person name="Bradshaw R.E."/>
            <person name="Ciuffetti L."/>
            <person name="Hamelin R.C."/>
            <person name="Kema G.H.J."/>
            <person name="Lawrence C."/>
            <person name="Scott J.A."/>
            <person name="Spatafora J.W."/>
            <person name="Turgeon B.G."/>
            <person name="de Wit P.J.G.M."/>
            <person name="Zhong S."/>
            <person name="Goodwin S.B."/>
            <person name="Grigoriev I.V."/>
        </authorList>
    </citation>
    <scope>NUCLEOTIDE SEQUENCE [LARGE SCALE GENOMIC DNA]</scope>
    <source>
        <strain evidence="2 3">SO2202</strain>
    </source>
</reference>
<evidence type="ECO:0000256" key="1">
    <source>
        <dbReference type="SAM" id="Phobius"/>
    </source>
</evidence>
<keyword evidence="1" id="KW-1133">Transmembrane helix</keyword>
<gene>
    <name evidence="2" type="ORF">SEPMUDRAFT_121203</name>
</gene>
<feature type="transmembrane region" description="Helical" evidence="1">
    <location>
        <begin position="77"/>
        <end position="99"/>
    </location>
</feature>
<protein>
    <submittedName>
        <fullName evidence="2">Uncharacterized protein</fullName>
    </submittedName>
</protein>